<keyword evidence="4" id="KW-1185">Reference proteome</keyword>
<reference evidence="3 4" key="1">
    <citation type="journal article" date="2015" name="BMC Genomics">
        <title>Transcriptome analysis of thermophilic methylotrophic Bacillus methanolicus MGA3 using RNA-sequencing provides detailed insights into its previously uncharted transcriptional landscape.</title>
        <authorList>
            <person name="Irla M."/>
            <person name="Neshat A."/>
            <person name="Brautaset T."/>
            <person name="Ruckert C."/>
            <person name="Kalinowski J."/>
            <person name="Wendisch V.F."/>
        </authorList>
    </citation>
    <scope>NUCLEOTIDE SEQUENCE [LARGE SCALE GENOMIC DNA]</scope>
    <source>
        <strain evidence="4">MGA3 / ATCC 53907</strain>
    </source>
</reference>
<dbReference type="AlphaFoldDB" id="I3E317"/>
<evidence type="ECO:0000259" key="1">
    <source>
        <dbReference type="Pfam" id="PF03445"/>
    </source>
</evidence>
<dbReference type="Proteomes" id="UP000027602">
    <property type="component" value="Chromosome"/>
</dbReference>
<dbReference type="Pfam" id="PF03445">
    <property type="entry name" value="DUF294"/>
    <property type="match status" value="1"/>
</dbReference>
<dbReference type="STRING" id="796606.BMMGA3_02780"/>
<dbReference type="OrthoDB" id="9810963at2"/>
<dbReference type="CDD" id="cd05401">
    <property type="entry name" value="NT_GlnE_GlnD_like"/>
    <property type="match status" value="1"/>
</dbReference>
<accession>I3E317</accession>
<dbReference type="HOGENOM" id="CLU_027866_2_0_9"/>
<feature type="domain" description="Protein-PII uridylyltransferase N-terminal" evidence="1">
    <location>
        <begin position="26"/>
        <end position="141"/>
    </location>
</feature>
<dbReference type="eggNOG" id="COG2905">
    <property type="taxonomic scope" value="Bacteria"/>
</dbReference>
<evidence type="ECO:0008006" key="5">
    <source>
        <dbReference type="Google" id="ProtNLM"/>
    </source>
</evidence>
<dbReference type="InterPro" id="IPR005105">
    <property type="entry name" value="GlnD_Uridyltrans_N"/>
</dbReference>
<dbReference type="KEGG" id="bmet:BMMGA3_02780"/>
<dbReference type="Pfam" id="PF10335">
    <property type="entry name" value="DUF294_C"/>
    <property type="match status" value="1"/>
</dbReference>
<dbReference type="InterPro" id="IPR018821">
    <property type="entry name" value="DUF294_put_nucleoTrafse_sb-bd"/>
</dbReference>
<evidence type="ECO:0000313" key="3">
    <source>
        <dbReference type="EMBL" id="AIE59020.1"/>
    </source>
</evidence>
<name>I3E317_BACMM</name>
<feature type="domain" description="DUF294" evidence="2">
    <location>
        <begin position="181"/>
        <end position="314"/>
    </location>
</feature>
<evidence type="ECO:0000259" key="2">
    <source>
        <dbReference type="Pfam" id="PF10335"/>
    </source>
</evidence>
<protein>
    <recommendedName>
        <fullName evidence="5">CBS domain-containing protein</fullName>
    </recommendedName>
</protein>
<dbReference type="EMBL" id="CP007739">
    <property type="protein sequence ID" value="AIE59020.1"/>
    <property type="molecule type" value="Genomic_DNA"/>
</dbReference>
<organism evidence="3 4">
    <name type="scientific">Bacillus methanolicus (strain MGA3 / ATCC 53907)</name>
    <dbReference type="NCBI Taxonomy" id="796606"/>
    <lineage>
        <taxon>Bacteria</taxon>
        <taxon>Bacillati</taxon>
        <taxon>Bacillota</taxon>
        <taxon>Bacilli</taxon>
        <taxon>Bacillales</taxon>
        <taxon>Bacillaceae</taxon>
        <taxon>Bacillus</taxon>
    </lineage>
</organism>
<gene>
    <name evidence="3" type="ORF">BMMGA3_02780</name>
</gene>
<dbReference type="GO" id="GO:0008773">
    <property type="term" value="F:[protein-PII] uridylyltransferase activity"/>
    <property type="evidence" value="ECO:0007669"/>
    <property type="project" value="InterPro"/>
</dbReference>
<proteinExistence type="predicted"/>
<evidence type="ECO:0000313" key="4">
    <source>
        <dbReference type="Proteomes" id="UP000027602"/>
    </source>
</evidence>
<dbReference type="RefSeq" id="WP_003348016.1">
    <property type="nucleotide sequence ID" value="NZ_ADWW01000003.1"/>
</dbReference>
<sequence length="321" mass="37428">MSNDCYSEIRDILNQQKRNVSHDHFELNHLHDYIMHQVVKISISRVNKMLGPTPSPFSFFVMGSAGRFEQGIWSDQDHGIIYDENTQKAKEFFLTLGKEISEGLFQAGYAYCDGDVMASNPLWCKSLLEWKQQLTDWIAESSWESIRHLLIFIDGRSLYGVRTYIDQLRKVIYYSSQKDNLLTRMLNNTMHLKRGIGVFGQFLVETHGIYSGMLNLKETALIPYVNSIRLLAIKENIMATSTLSRLHNLSEIVLPNKKIYEEQFIKLLHYRLKFCNHSDYKSSHFLAVEKLSKEQKREMKNIIKIGTQLYQEMRKLAGKEV</sequence>